<dbReference type="AlphaFoldDB" id="A0AAE1PVJ2"/>
<dbReference type="EMBL" id="JAWZYT010001231">
    <property type="protein sequence ID" value="KAK4314320.1"/>
    <property type="molecule type" value="Genomic_DNA"/>
</dbReference>
<comment type="caution">
    <text evidence="1">The sequence shown here is derived from an EMBL/GenBank/DDBJ whole genome shotgun (WGS) entry which is preliminary data.</text>
</comment>
<gene>
    <name evidence="1" type="ORF">Pmani_014388</name>
</gene>
<evidence type="ECO:0000313" key="1">
    <source>
        <dbReference type="EMBL" id="KAK4314320.1"/>
    </source>
</evidence>
<protein>
    <submittedName>
        <fullName evidence="1">Uncharacterized protein</fullName>
    </submittedName>
</protein>
<reference evidence="1" key="1">
    <citation type="submission" date="2023-11" db="EMBL/GenBank/DDBJ databases">
        <title>Genome assemblies of two species of porcelain crab, Petrolisthes cinctipes and Petrolisthes manimaculis (Anomura: Porcellanidae).</title>
        <authorList>
            <person name="Angst P."/>
        </authorList>
    </citation>
    <scope>NUCLEOTIDE SEQUENCE</scope>
    <source>
        <strain evidence="1">PB745_02</strain>
        <tissue evidence="1">Gill</tissue>
    </source>
</reference>
<keyword evidence="2" id="KW-1185">Reference proteome</keyword>
<proteinExistence type="predicted"/>
<organism evidence="1 2">
    <name type="scientific">Petrolisthes manimaculis</name>
    <dbReference type="NCBI Taxonomy" id="1843537"/>
    <lineage>
        <taxon>Eukaryota</taxon>
        <taxon>Metazoa</taxon>
        <taxon>Ecdysozoa</taxon>
        <taxon>Arthropoda</taxon>
        <taxon>Crustacea</taxon>
        <taxon>Multicrustacea</taxon>
        <taxon>Malacostraca</taxon>
        <taxon>Eumalacostraca</taxon>
        <taxon>Eucarida</taxon>
        <taxon>Decapoda</taxon>
        <taxon>Pleocyemata</taxon>
        <taxon>Anomura</taxon>
        <taxon>Galatheoidea</taxon>
        <taxon>Porcellanidae</taxon>
        <taxon>Petrolisthes</taxon>
    </lineage>
</organism>
<sequence>MFTLPPLLVDTEAHHTTTHHKHPAFRPPDLKRKPGPRRWLAVSRPERPPDSAHFWSYENNTHTQQRLAYNACDRIRYSYRLLGPYQLKAPIEVIVYPVVVYMQLSGVQQDVDAKLLTSGLLQTPDGLNVYGLYEGPWAV</sequence>
<accession>A0AAE1PVJ2</accession>
<evidence type="ECO:0000313" key="2">
    <source>
        <dbReference type="Proteomes" id="UP001292094"/>
    </source>
</evidence>
<name>A0AAE1PVJ2_9EUCA</name>
<dbReference type="Proteomes" id="UP001292094">
    <property type="component" value="Unassembled WGS sequence"/>
</dbReference>